<protein>
    <submittedName>
        <fullName evidence="6">GPR1 family protein</fullName>
    </submittedName>
</protein>
<evidence type="ECO:0000313" key="7">
    <source>
        <dbReference type="Proteomes" id="UP000053758"/>
    </source>
</evidence>
<name>A0A081CD52_PSEA2</name>
<evidence type="ECO:0000256" key="3">
    <source>
        <dbReference type="ARBA" id="ARBA00022692"/>
    </source>
</evidence>
<evidence type="ECO:0000256" key="4">
    <source>
        <dbReference type="ARBA" id="ARBA00022989"/>
    </source>
</evidence>
<keyword evidence="5" id="KW-0472">Membrane</keyword>
<dbReference type="RefSeq" id="XP_014657538.1">
    <property type="nucleotide sequence ID" value="XM_014802052.1"/>
</dbReference>
<evidence type="ECO:0000256" key="2">
    <source>
        <dbReference type="ARBA" id="ARBA00005587"/>
    </source>
</evidence>
<sequence>MSSEDFRTKNLEAQPVSQGPYDGSGIELGRATTIGGHVADNSQYGFPIQHRKLAAPLPLGLFAFATTTFALSMYNINARGVDVPNAIVSLALVYGGATQWICGVFEFVCGNTFGAVAFMTFGSFWLSYCVLLIPWFGVISAFMVDGKLSPEFNQAVAIYLWAWFIVVFIIILASFKSSVAIVVTLVLVEIVILLLAIGNMNGNESIIKAGGAMGLATSAAAFYTGAAALLTPDLSYFQLPVGNMARA</sequence>
<dbReference type="InterPro" id="IPR000791">
    <property type="entry name" value="Gpr1/Fun34/SatP-like"/>
</dbReference>
<dbReference type="Pfam" id="PF01184">
    <property type="entry name" value="Gpr1_Fun34_YaaH"/>
    <property type="match status" value="1"/>
</dbReference>
<evidence type="ECO:0000313" key="6">
    <source>
        <dbReference type="EMBL" id="GAK64598.1"/>
    </source>
</evidence>
<dbReference type="GeneID" id="26303470"/>
<dbReference type="EMBL" id="DF830072">
    <property type="protein sequence ID" value="GAK64598.1"/>
    <property type="molecule type" value="Genomic_DNA"/>
</dbReference>
<gene>
    <name evidence="6" type="ORF">PAN0_005c2812</name>
</gene>
<dbReference type="PANTHER" id="PTHR31123:SF1">
    <property type="entry name" value="ACCUMULATION OF DYADS PROTEIN 2-RELATED"/>
    <property type="match status" value="1"/>
</dbReference>
<dbReference type="HOGENOM" id="CLU_051062_1_0_1"/>
<dbReference type="OrthoDB" id="3648309at2759"/>
<dbReference type="NCBIfam" id="NF038013">
    <property type="entry name" value="AceTr_1"/>
    <property type="match status" value="1"/>
</dbReference>
<dbReference type="Proteomes" id="UP000053758">
    <property type="component" value="Unassembled WGS sequence"/>
</dbReference>
<keyword evidence="7" id="KW-1185">Reference proteome</keyword>
<reference evidence="7" key="1">
    <citation type="journal article" date="2014" name="Genome Announc.">
        <title>Draft Genome Sequence of the Yeast Pseudozyma antarctica Type Strain JCM10317, a Producer of the Glycolipid Biosurfactants, Mannosylerythritol Lipids.</title>
        <authorList>
            <person name="Saika A."/>
            <person name="Koike H."/>
            <person name="Hori T."/>
            <person name="Fukuoka T."/>
            <person name="Sato S."/>
            <person name="Habe H."/>
            <person name="Kitamoto D."/>
            <person name="Morita T."/>
        </authorList>
    </citation>
    <scope>NUCLEOTIDE SEQUENCE [LARGE SCALE GENOMIC DNA]</scope>
    <source>
        <strain evidence="7">JCM 10317</strain>
    </source>
</reference>
<dbReference type="PANTHER" id="PTHR31123">
    <property type="entry name" value="ACCUMULATION OF DYADS PROTEIN 2-RELATED"/>
    <property type="match status" value="1"/>
</dbReference>
<keyword evidence="4" id="KW-1133">Transmembrane helix</keyword>
<proteinExistence type="inferred from homology"/>
<accession>A0A081CD52</accession>
<comment type="subcellular location">
    <subcellularLocation>
        <location evidence="1">Membrane</location>
        <topology evidence="1">Multi-pass membrane protein</topology>
    </subcellularLocation>
</comment>
<dbReference type="GO" id="GO:0015123">
    <property type="term" value="F:acetate transmembrane transporter activity"/>
    <property type="evidence" value="ECO:0007669"/>
    <property type="project" value="TreeGrafter"/>
</dbReference>
<organism evidence="6 7">
    <name type="scientific">Pseudozyma antarctica</name>
    <name type="common">Yeast</name>
    <name type="synonym">Candida antarctica</name>
    <dbReference type="NCBI Taxonomy" id="84753"/>
    <lineage>
        <taxon>Eukaryota</taxon>
        <taxon>Fungi</taxon>
        <taxon>Dikarya</taxon>
        <taxon>Basidiomycota</taxon>
        <taxon>Ustilaginomycotina</taxon>
        <taxon>Ustilaginomycetes</taxon>
        <taxon>Ustilaginales</taxon>
        <taxon>Ustilaginaceae</taxon>
        <taxon>Moesziomyces</taxon>
    </lineage>
</organism>
<keyword evidence="3" id="KW-0812">Transmembrane</keyword>
<dbReference type="InterPro" id="IPR051633">
    <property type="entry name" value="AceTr"/>
</dbReference>
<evidence type="ECO:0000256" key="1">
    <source>
        <dbReference type="ARBA" id="ARBA00004141"/>
    </source>
</evidence>
<comment type="similarity">
    <text evidence="2">Belongs to the acetate uptake transporter (AceTr) (TC 2.A.96) family.</text>
</comment>
<dbReference type="GO" id="GO:0005886">
    <property type="term" value="C:plasma membrane"/>
    <property type="evidence" value="ECO:0007669"/>
    <property type="project" value="TreeGrafter"/>
</dbReference>
<dbReference type="AlphaFoldDB" id="A0A081CD52"/>
<evidence type="ECO:0000256" key="5">
    <source>
        <dbReference type="ARBA" id="ARBA00023136"/>
    </source>
</evidence>